<gene>
    <name evidence="1" type="ORF">A6M13_13660</name>
</gene>
<dbReference type="InterPro" id="IPR012505">
    <property type="entry name" value="YbbR"/>
</dbReference>
<dbReference type="Gene3D" id="2.170.120.30">
    <property type="match status" value="1"/>
</dbReference>
<proteinExistence type="predicted"/>
<organism evidence="1 2">
    <name type="scientific">Caryophanon tenue</name>
    <dbReference type="NCBI Taxonomy" id="33978"/>
    <lineage>
        <taxon>Bacteria</taxon>
        <taxon>Bacillati</taxon>
        <taxon>Bacillota</taxon>
        <taxon>Bacilli</taxon>
        <taxon>Bacillales</taxon>
        <taxon>Caryophanaceae</taxon>
        <taxon>Caryophanon</taxon>
    </lineage>
</organism>
<comment type="caution">
    <text evidence="1">The sequence shown here is derived from an EMBL/GenBank/DDBJ whole genome shotgun (WGS) entry which is preliminary data.</text>
</comment>
<evidence type="ECO:0008006" key="3">
    <source>
        <dbReference type="Google" id="ProtNLM"/>
    </source>
</evidence>
<evidence type="ECO:0000313" key="2">
    <source>
        <dbReference type="Proteomes" id="UP000093199"/>
    </source>
</evidence>
<dbReference type="Proteomes" id="UP000093199">
    <property type="component" value="Unassembled WGS sequence"/>
</dbReference>
<dbReference type="OrthoDB" id="2960905at2"/>
<dbReference type="RefSeq" id="WP_066545078.1">
    <property type="nucleotide sequence ID" value="NZ_MASJ01000015.1"/>
</dbReference>
<dbReference type="EMBL" id="MASJ01000015">
    <property type="protein sequence ID" value="OCS85188.1"/>
    <property type="molecule type" value="Genomic_DNA"/>
</dbReference>
<evidence type="ECO:0000313" key="1">
    <source>
        <dbReference type="EMBL" id="OCS85188.1"/>
    </source>
</evidence>
<dbReference type="Pfam" id="PF07949">
    <property type="entry name" value="YbbR"/>
    <property type="match status" value="3"/>
</dbReference>
<keyword evidence="2" id="KW-1185">Reference proteome</keyword>
<protein>
    <recommendedName>
        <fullName evidence="3">YbbR-like domain-containing protein YbbR</fullName>
    </recommendedName>
</protein>
<dbReference type="STRING" id="33978.A6M13_13660"/>
<sequence length="316" mass="34588">MDSKWTLRLTALGLAFLLFFTVRSEETPSQNGSVASQDTIEIIRDVPVEVFYDDANLIVSGLPETVDVTIQGSSTDVTQARLFKDFTIFADLKSLEIGQHQVAIQHENLSPNLTVTIEPALVEVTIDEKVTKEFTLEPEINTRLIGENYALKSLSVAPTKVMVTGAKQTVENISYVKATASPEEVVTANFTQNVNVKVLDRDLNRLNVTTSPDAVAVTVEVEAYSKEVPLTLLEKGELDESLVIDDIAIKPEKATLYGTKSFIDALAEYAVEFDLSDITKSGEFEVDIPLKEGVSSTSPQNVTVTVDVSKKAVEEQ</sequence>
<dbReference type="AlphaFoldDB" id="A0A1C0YDD3"/>
<dbReference type="Gene3D" id="2.170.120.40">
    <property type="entry name" value="YbbR-like domain"/>
    <property type="match status" value="2"/>
</dbReference>
<dbReference type="PANTHER" id="PTHR37804:SF1">
    <property type="entry name" value="CDAA REGULATORY PROTEIN CDAR"/>
    <property type="match status" value="1"/>
</dbReference>
<dbReference type="PANTHER" id="PTHR37804">
    <property type="entry name" value="CDAA REGULATORY PROTEIN CDAR"/>
    <property type="match status" value="1"/>
</dbReference>
<accession>A0A1C0YDD3</accession>
<dbReference type="InterPro" id="IPR053154">
    <property type="entry name" value="c-di-AMP_regulator"/>
</dbReference>
<name>A0A1C0YDD3_9BACL</name>
<reference evidence="1 2" key="1">
    <citation type="submission" date="2016-07" db="EMBL/GenBank/DDBJ databases">
        <title>Caryophanon tenue genome sequencing.</title>
        <authorList>
            <person name="Verma A."/>
            <person name="Pal Y."/>
            <person name="Krishnamurthi S."/>
        </authorList>
    </citation>
    <scope>NUCLEOTIDE SEQUENCE [LARGE SCALE GENOMIC DNA]</scope>
    <source>
        <strain evidence="1 2">DSM 14152</strain>
    </source>
</reference>